<comment type="caution">
    <text evidence="1">The sequence shown here is derived from an EMBL/GenBank/DDBJ whole genome shotgun (WGS) entry which is preliminary data.</text>
</comment>
<dbReference type="EMBL" id="BARW01000224">
    <property type="protein sequence ID" value="GAI61254.1"/>
    <property type="molecule type" value="Genomic_DNA"/>
</dbReference>
<reference evidence="1" key="1">
    <citation type="journal article" date="2014" name="Front. Microbiol.">
        <title>High frequency of phylogenetically diverse reductive dehalogenase-homologous genes in deep subseafloor sedimentary metagenomes.</title>
        <authorList>
            <person name="Kawai M."/>
            <person name="Futagami T."/>
            <person name="Toyoda A."/>
            <person name="Takaki Y."/>
            <person name="Nishi S."/>
            <person name="Hori S."/>
            <person name="Arai W."/>
            <person name="Tsubouchi T."/>
            <person name="Morono Y."/>
            <person name="Uchiyama I."/>
            <person name="Ito T."/>
            <person name="Fujiyama A."/>
            <person name="Inagaki F."/>
            <person name="Takami H."/>
        </authorList>
    </citation>
    <scope>NUCLEOTIDE SEQUENCE</scope>
    <source>
        <strain evidence="1">Expedition CK06-06</strain>
    </source>
</reference>
<sequence>MKYNSKVFEDMVMYFNEDKLQEKDLNVNLENLRKYYLSKNNIIFNEYTYHFGTSPEPFQIIRNIDFWITIPRICKFKENNFYTEKGYEIIYKRYYLELLKKLKKRKFKKIISEEIYSELKDKKSLKKKLKMIQL</sequence>
<accession>X1S0E5</accession>
<organism evidence="1">
    <name type="scientific">marine sediment metagenome</name>
    <dbReference type="NCBI Taxonomy" id="412755"/>
    <lineage>
        <taxon>unclassified sequences</taxon>
        <taxon>metagenomes</taxon>
        <taxon>ecological metagenomes</taxon>
    </lineage>
</organism>
<gene>
    <name evidence="1" type="ORF">S12H4_01217</name>
</gene>
<name>X1S0E5_9ZZZZ</name>
<evidence type="ECO:0000313" key="1">
    <source>
        <dbReference type="EMBL" id="GAI61254.1"/>
    </source>
</evidence>
<proteinExistence type="predicted"/>
<dbReference type="AlphaFoldDB" id="X1S0E5"/>
<protein>
    <submittedName>
        <fullName evidence="1">Uncharacterized protein</fullName>
    </submittedName>
</protein>